<dbReference type="InterPro" id="IPR003761">
    <property type="entry name" value="Exonuc_VII_S"/>
</dbReference>
<reference evidence="7 8" key="1">
    <citation type="submission" date="2012-10" db="EMBL/GenBank/DDBJ databases">
        <title>Draft Genome Sequence of Paenibacillus popilliae ATCC 14706T.</title>
        <authorList>
            <person name="Iiyama K."/>
            <person name="Mori K."/>
            <person name="Mon H."/>
            <person name="Chieda Y."/>
            <person name="Lee J.M."/>
            <person name="Kusakabe T."/>
            <person name="Tashiro K."/>
            <person name="Asano S."/>
            <person name="Yasunaga-Aoki C."/>
            <person name="Shimizu S."/>
        </authorList>
    </citation>
    <scope>NUCLEOTIDE SEQUENCE [LARGE SCALE GENOMIC DNA]</scope>
    <source>
        <strain evidence="7 8">ATCC 14706</strain>
    </source>
</reference>
<sequence>MDNHEKATHQEMSFETAMEKLEHIVEQLESGEVLLEKAIELFQEGMGLSGLCARKLEQVERKIEVLSEQNGELRRQPFPAEEAGDRIE</sequence>
<dbReference type="GO" id="GO:0005829">
    <property type="term" value="C:cytosol"/>
    <property type="evidence" value="ECO:0007669"/>
    <property type="project" value="TreeGrafter"/>
</dbReference>
<dbReference type="GO" id="GO:0008855">
    <property type="term" value="F:exodeoxyribonuclease VII activity"/>
    <property type="evidence" value="ECO:0007669"/>
    <property type="project" value="UniProtKB-UniRule"/>
</dbReference>
<evidence type="ECO:0000256" key="6">
    <source>
        <dbReference type="HAMAP-Rule" id="MF_00337"/>
    </source>
</evidence>
<gene>
    <name evidence="6" type="primary">xseB</name>
    <name evidence="7" type="ORF">PPOP_2389</name>
</gene>
<comment type="subunit">
    <text evidence="6">Heterooligomer composed of large and small subunits.</text>
</comment>
<accession>M9LQC7</accession>
<keyword evidence="5 6" id="KW-0269">Exonuclease</keyword>
<comment type="catalytic activity">
    <reaction evidence="6">
        <text>Exonucleolytic cleavage in either 5'- to 3'- or 3'- to 5'-direction to yield nucleoside 5'-phosphates.</text>
        <dbReference type="EC" id="3.1.11.6"/>
    </reaction>
</comment>
<evidence type="ECO:0000256" key="5">
    <source>
        <dbReference type="ARBA" id="ARBA00022839"/>
    </source>
</evidence>
<protein>
    <recommendedName>
        <fullName evidence="6">Exodeoxyribonuclease 7 small subunit</fullName>
        <ecNumber evidence="6">3.1.11.6</ecNumber>
    </recommendedName>
    <alternativeName>
        <fullName evidence="6">Exodeoxyribonuclease VII small subunit</fullName>
        <shortName evidence="6">Exonuclease VII small subunit</shortName>
    </alternativeName>
</protein>
<dbReference type="PANTHER" id="PTHR34137">
    <property type="entry name" value="EXODEOXYRIBONUCLEASE 7 SMALL SUBUNIT"/>
    <property type="match status" value="1"/>
</dbReference>
<dbReference type="SUPFAM" id="SSF116842">
    <property type="entry name" value="XseB-like"/>
    <property type="match status" value="1"/>
</dbReference>
<dbReference type="EC" id="3.1.11.6" evidence="6"/>
<comment type="function">
    <text evidence="6">Bidirectionally degrades single-stranded DNA into large acid-insoluble oligonucleotides, which are then degraded further into small acid-soluble oligonucleotides.</text>
</comment>
<dbReference type="AlphaFoldDB" id="M9LQC7"/>
<dbReference type="HAMAP" id="MF_00337">
    <property type="entry name" value="Exonuc_7_S"/>
    <property type="match status" value="1"/>
</dbReference>
<comment type="subcellular location">
    <subcellularLocation>
        <location evidence="6">Cytoplasm</location>
    </subcellularLocation>
</comment>
<dbReference type="OrthoDB" id="9798666at2"/>
<keyword evidence="8" id="KW-1185">Reference proteome</keyword>
<name>M9LQC7_PAEPP</name>
<dbReference type="GO" id="GO:0009318">
    <property type="term" value="C:exodeoxyribonuclease VII complex"/>
    <property type="evidence" value="ECO:0007669"/>
    <property type="project" value="UniProtKB-UniRule"/>
</dbReference>
<keyword evidence="4 6" id="KW-0378">Hydrolase</keyword>
<dbReference type="InterPro" id="IPR037004">
    <property type="entry name" value="Exonuc_VII_ssu_sf"/>
</dbReference>
<dbReference type="GO" id="GO:0006308">
    <property type="term" value="P:DNA catabolic process"/>
    <property type="evidence" value="ECO:0007669"/>
    <property type="project" value="UniProtKB-UniRule"/>
</dbReference>
<proteinExistence type="inferred from homology"/>
<dbReference type="EMBL" id="BALG01000167">
    <property type="protein sequence ID" value="GAC43026.1"/>
    <property type="molecule type" value="Genomic_DNA"/>
</dbReference>
<dbReference type="PANTHER" id="PTHR34137:SF1">
    <property type="entry name" value="EXODEOXYRIBONUCLEASE 7 SMALL SUBUNIT"/>
    <property type="match status" value="1"/>
</dbReference>
<organism evidence="7 8">
    <name type="scientific">Paenibacillus popilliae ATCC 14706</name>
    <dbReference type="NCBI Taxonomy" id="1212764"/>
    <lineage>
        <taxon>Bacteria</taxon>
        <taxon>Bacillati</taxon>
        <taxon>Bacillota</taxon>
        <taxon>Bacilli</taxon>
        <taxon>Bacillales</taxon>
        <taxon>Paenibacillaceae</taxon>
        <taxon>Paenibacillus</taxon>
    </lineage>
</organism>
<keyword evidence="2 6" id="KW-0963">Cytoplasm</keyword>
<evidence type="ECO:0000256" key="3">
    <source>
        <dbReference type="ARBA" id="ARBA00022722"/>
    </source>
</evidence>
<comment type="similarity">
    <text evidence="1 6">Belongs to the XseB family.</text>
</comment>
<comment type="caution">
    <text evidence="7">The sequence shown here is derived from an EMBL/GenBank/DDBJ whole genome shotgun (WGS) entry which is preliminary data.</text>
</comment>
<evidence type="ECO:0000256" key="4">
    <source>
        <dbReference type="ARBA" id="ARBA00022801"/>
    </source>
</evidence>
<dbReference type="Pfam" id="PF02609">
    <property type="entry name" value="Exonuc_VII_S"/>
    <property type="match status" value="1"/>
</dbReference>
<dbReference type="NCBIfam" id="TIGR01280">
    <property type="entry name" value="xseB"/>
    <property type="match status" value="1"/>
</dbReference>
<dbReference type="RefSeq" id="WP_006286550.1">
    <property type="nucleotide sequence ID" value="NZ_BALG01000167.1"/>
</dbReference>
<dbReference type="Proteomes" id="UP000029453">
    <property type="component" value="Unassembled WGS sequence"/>
</dbReference>
<keyword evidence="3 6" id="KW-0540">Nuclease</keyword>
<evidence type="ECO:0000313" key="8">
    <source>
        <dbReference type="Proteomes" id="UP000029453"/>
    </source>
</evidence>
<evidence type="ECO:0000256" key="1">
    <source>
        <dbReference type="ARBA" id="ARBA00009998"/>
    </source>
</evidence>
<dbReference type="Gene3D" id="1.10.287.1040">
    <property type="entry name" value="Exonuclease VII, small subunit"/>
    <property type="match status" value="1"/>
</dbReference>
<evidence type="ECO:0000313" key="7">
    <source>
        <dbReference type="EMBL" id="GAC43026.1"/>
    </source>
</evidence>
<evidence type="ECO:0000256" key="2">
    <source>
        <dbReference type="ARBA" id="ARBA00022490"/>
    </source>
</evidence>